<dbReference type="VEuPathDB" id="VectorBase:PPAI002681"/>
<dbReference type="EnsemblMetazoa" id="PPAI002681-RA">
    <property type="protein sequence ID" value="PPAI002681-PA"/>
    <property type="gene ID" value="PPAI002681"/>
</dbReference>
<dbReference type="Proteomes" id="UP000092462">
    <property type="component" value="Unassembled WGS sequence"/>
</dbReference>
<evidence type="ECO:0000256" key="1">
    <source>
        <dbReference type="SAM" id="MobiDB-lite"/>
    </source>
</evidence>
<sequence>MPRSEVSNDEEEIQSSLENIRITRATAKRLGSVEKDVPGTPKRSQSVLSLETISEDSSVNLRSTRATKKDTSLSPVGEKGEKNGTNPQGDILEQFSLLQLGKADSTIGTPIRRTRRQSALIESPARTTRSQRQISEDREDVASSSSASSLARQLRTRRQSTGSNLTQKNVESHNERSVTFNESPEQDREYTQFPKTPKATKGKASADDSFESILSNQAVVLLERLTDFNISDELQDKEVSGTQSVQESEKKDSVETENTVVGGESGADDAKKSEEEVTKDAERVEEDQVAQNEEKSAG</sequence>
<keyword evidence="3" id="KW-1185">Reference proteome</keyword>
<feature type="compositionally biased region" description="Polar residues" evidence="1">
    <location>
        <begin position="42"/>
        <end position="64"/>
    </location>
</feature>
<dbReference type="EMBL" id="AJVK01025138">
    <property type="status" value="NOT_ANNOTATED_CDS"/>
    <property type="molecule type" value="Genomic_DNA"/>
</dbReference>
<dbReference type="AlphaFoldDB" id="A0A1B0D5C4"/>
<feature type="region of interest" description="Disordered" evidence="1">
    <location>
        <begin position="31"/>
        <end position="90"/>
    </location>
</feature>
<feature type="compositionally biased region" description="Low complexity" evidence="1">
    <location>
        <begin position="143"/>
        <end position="153"/>
    </location>
</feature>
<feature type="region of interest" description="Disordered" evidence="1">
    <location>
        <begin position="108"/>
        <end position="211"/>
    </location>
</feature>
<proteinExistence type="predicted"/>
<evidence type="ECO:0000313" key="2">
    <source>
        <dbReference type="EnsemblMetazoa" id="PPAI002681-PA"/>
    </source>
</evidence>
<feature type="region of interest" description="Disordered" evidence="1">
    <location>
        <begin position="231"/>
        <end position="298"/>
    </location>
</feature>
<name>A0A1B0D5C4_PHLPP</name>
<protein>
    <submittedName>
        <fullName evidence="2">Uncharacterized protein</fullName>
    </submittedName>
</protein>
<feature type="compositionally biased region" description="Basic and acidic residues" evidence="1">
    <location>
        <begin position="268"/>
        <end position="282"/>
    </location>
</feature>
<dbReference type="VEuPathDB" id="VectorBase:PPAPM1_012174"/>
<evidence type="ECO:0000313" key="3">
    <source>
        <dbReference type="Proteomes" id="UP000092462"/>
    </source>
</evidence>
<organism evidence="2 3">
    <name type="scientific">Phlebotomus papatasi</name>
    <name type="common">Sandfly</name>
    <dbReference type="NCBI Taxonomy" id="29031"/>
    <lineage>
        <taxon>Eukaryota</taxon>
        <taxon>Metazoa</taxon>
        <taxon>Ecdysozoa</taxon>
        <taxon>Arthropoda</taxon>
        <taxon>Hexapoda</taxon>
        <taxon>Insecta</taxon>
        <taxon>Pterygota</taxon>
        <taxon>Neoptera</taxon>
        <taxon>Endopterygota</taxon>
        <taxon>Diptera</taxon>
        <taxon>Nematocera</taxon>
        <taxon>Psychodoidea</taxon>
        <taxon>Psychodidae</taxon>
        <taxon>Phlebotomus</taxon>
        <taxon>Phlebotomus</taxon>
    </lineage>
</organism>
<reference evidence="2" key="1">
    <citation type="submission" date="2022-08" db="UniProtKB">
        <authorList>
            <consortium name="EnsemblMetazoa"/>
        </authorList>
    </citation>
    <scope>IDENTIFICATION</scope>
    <source>
        <strain evidence="2">Israel</strain>
    </source>
</reference>
<accession>A0A1B0D5C4</accession>